<feature type="domain" description="PUA" evidence="3">
    <location>
        <begin position="38"/>
        <end position="112"/>
    </location>
</feature>
<dbReference type="SMART" id="SM00359">
    <property type="entry name" value="PUA"/>
    <property type="match status" value="1"/>
</dbReference>
<dbReference type="Gene3D" id="2.30.130.10">
    <property type="entry name" value="PUA domain"/>
    <property type="match status" value="1"/>
</dbReference>
<dbReference type="GO" id="GO:0003723">
    <property type="term" value="F:RNA binding"/>
    <property type="evidence" value="ECO:0007669"/>
    <property type="project" value="InterPro"/>
</dbReference>
<dbReference type="GO" id="GO:0031120">
    <property type="term" value="P:snRNA pseudouridine synthesis"/>
    <property type="evidence" value="ECO:0007669"/>
    <property type="project" value="TreeGrafter"/>
</dbReference>
<dbReference type="InterPro" id="IPR032819">
    <property type="entry name" value="TruB_C"/>
</dbReference>
<evidence type="ECO:0000313" key="5">
    <source>
        <dbReference type="Proteomes" id="UP000593571"/>
    </source>
</evidence>
<dbReference type="PROSITE" id="PS50890">
    <property type="entry name" value="PUA"/>
    <property type="match status" value="1"/>
</dbReference>
<dbReference type="InterPro" id="IPR004802">
    <property type="entry name" value="tRNA_PsdUridine_synth_B_fam"/>
</dbReference>
<dbReference type="GO" id="GO:0009982">
    <property type="term" value="F:pseudouridine synthase activity"/>
    <property type="evidence" value="ECO:0007669"/>
    <property type="project" value="TreeGrafter"/>
</dbReference>
<keyword evidence="1" id="KW-0413">Isomerase</keyword>
<dbReference type="GO" id="GO:0031118">
    <property type="term" value="P:rRNA pseudouridine synthesis"/>
    <property type="evidence" value="ECO:0007669"/>
    <property type="project" value="TreeGrafter"/>
</dbReference>
<feature type="region of interest" description="Disordered" evidence="2">
    <location>
        <begin position="171"/>
        <end position="243"/>
    </location>
</feature>
<dbReference type="InterPro" id="IPR002478">
    <property type="entry name" value="PUA"/>
</dbReference>
<evidence type="ECO:0000259" key="3">
    <source>
        <dbReference type="SMART" id="SM00359"/>
    </source>
</evidence>
<name>A0A7J8EJG5_ROUAE</name>
<dbReference type="EMBL" id="JACASE010000009">
    <property type="protein sequence ID" value="KAF6435299.1"/>
    <property type="molecule type" value="Genomic_DNA"/>
</dbReference>
<reference evidence="4 5" key="1">
    <citation type="journal article" date="2020" name="Nature">
        <title>Six reference-quality genomes reveal evolution of bat adaptations.</title>
        <authorList>
            <person name="Jebb D."/>
            <person name="Huang Z."/>
            <person name="Pippel M."/>
            <person name="Hughes G.M."/>
            <person name="Lavrichenko K."/>
            <person name="Devanna P."/>
            <person name="Winkler S."/>
            <person name="Jermiin L.S."/>
            <person name="Skirmuntt E.C."/>
            <person name="Katzourakis A."/>
            <person name="Burkitt-Gray L."/>
            <person name="Ray D.A."/>
            <person name="Sullivan K.A.M."/>
            <person name="Roscito J.G."/>
            <person name="Kirilenko B.M."/>
            <person name="Davalos L.M."/>
            <person name="Corthals A.P."/>
            <person name="Power M.L."/>
            <person name="Jones G."/>
            <person name="Ransome R.D."/>
            <person name="Dechmann D.K.N."/>
            <person name="Locatelli A.G."/>
            <person name="Puechmaille S.J."/>
            <person name="Fedrigo O."/>
            <person name="Jarvis E.D."/>
            <person name="Hiller M."/>
            <person name="Vernes S.C."/>
            <person name="Myers E.W."/>
            <person name="Teeling E.C."/>
        </authorList>
    </citation>
    <scope>NUCLEOTIDE SEQUENCE [LARGE SCALE GENOMIC DNA]</scope>
    <source>
        <strain evidence="4">MRouAeg1</strain>
        <tissue evidence="4">Muscle</tissue>
    </source>
</reference>
<evidence type="ECO:0000313" key="4">
    <source>
        <dbReference type="EMBL" id="KAF6435299.1"/>
    </source>
</evidence>
<sequence length="243" mass="27271">MVTMHDVLDAQWLYDNHKDESYLRRVVYPLEKLLTSHKRLVMKDSAVNAICYGAKIMLPGVLRYEDGIEVNQEVVVITTKGEAVCIAIALMTTAVISTCDHGIVAKIKRVIMERDTYPRKWGLGPKASQKKLMIKQGLLDKHGKRTDSTPATWTQEYVDYSDAVKTEEVAEAVKAPKRKRESESDETSPAPTPLVKKEKEKKKKKDKKAKAALESTGEPGDGESDTTKKKKKKKKIKVEELSG</sequence>
<protein>
    <submittedName>
        <fullName evidence="4">Dyskerin pseudouridine synthase 1</fullName>
    </submittedName>
</protein>
<dbReference type="PANTHER" id="PTHR23127:SF0">
    <property type="entry name" value="H_ACA RIBONUCLEOPROTEIN COMPLEX SUBUNIT DKC1"/>
    <property type="match status" value="1"/>
</dbReference>
<evidence type="ECO:0000256" key="1">
    <source>
        <dbReference type="ARBA" id="ARBA00023235"/>
    </source>
</evidence>
<proteinExistence type="predicted"/>
<dbReference type="Pfam" id="PF01472">
    <property type="entry name" value="PUA"/>
    <property type="match status" value="1"/>
</dbReference>
<dbReference type="SUPFAM" id="SSF88697">
    <property type="entry name" value="PUA domain-like"/>
    <property type="match status" value="1"/>
</dbReference>
<dbReference type="InterPro" id="IPR004521">
    <property type="entry name" value="Uncharacterised_CHP00451"/>
</dbReference>
<dbReference type="InterPro" id="IPR036974">
    <property type="entry name" value="PUA_sf"/>
</dbReference>
<organism evidence="4 5">
    <name type="scientific">Rousettus aegyptiacus</name>
    <name type="common">Egyptian fruit bat</name>
    <name type="synonym">Pteropus aegyptiacus</name>
    <dbReference type="NCBI Taxonomy" id="9407"/>
    <lineage>
        <taxon>Eukaryota</taxon>
        <taxon>Metazoa</taxon>
        <taxon>Chordata</taxon>
        <taxon>Craniata</taxon>
        <taxon>Vertebrata</taxon>
        <taxon>Euteleostomi</taxon>
        <taxon>Mammalia</taxon>
        <taxon>Eutheria</taxon>
        <taxon>Laurasiatheria</taxon>
        <taxon>Chiroptera</taxon>
        <taxon>Yinpterochiroptera</taxon>
        <taxon>Pteropodoidea</taxon>
        <taxon>Pteropodidae</taxon>
        <taxon>Rousettinae</taxon>
        <taxon>Rousettus</taxon>
    </lineage>
</organism>
<gene>
    <name evidence="4" type="ORF">HJG63_003908</name>
</gene>
<dbReference type="GO" id="GO:0000495">
    <property type="term" value="P:box H/ACA sno(s)RNA 3'-end processing"/>
    <property type="evidence" value="ECO:0007669"/>
    <property type="project" value="TreeGrafter"/>
</dbReference>
<evidence type="ECO:0000256" key="2">
    <source>
        <dbReference type="SAM" id="MobiDB-lite"/>
    </source>
</evidence>
<dbReference type="InterPro" id="IPR015947">
    <property type="entry name" value="PUA-like_sf"/>
</dbReference>
<dbReference type="Pfam" id="PF16198">
    <property type="entry name" value="TruB_C_2"/>
    <property type="match status" value="1"/>
</dbReference>
<dbReference type="NCBIfam" id="TIGR00451">
    <property type="entry name" value="unchar_dom_2"/>
    <property type="match status" value="1"/>
</dbReference>
<feature type="compositionally biased region" description="Basic residues" evidence="2">
    <location>
        <begin position="199"/>
        <end position="210"/>
    </location>
</feature>
<accession>A0A7J8EJG5</accession>
<dbReference type="CDD" id="cd21148">
    <property type="entry name" value="PUA_Cbf5"/>
    <property type="match status" value="1"/>
</dbReference>
<dbReference type="GO" id="GO:1990481">
    <property type="term" value="P:mRNA pseudouridine synthesis"/>
    <property type="evidence" value="ECO:0007669"/>
    <property type="project" value="TreeGrafter"/>
</dbReference>
<dbReference type="PANTHER" id="PTHR23127">
    <property type="entry name" value="CENTROMERE/MICROTUBULE BINDING PROTEIN CBF5"/>
    <property type="match status" value="1"/>
</dbReference>
<dbReference type="AlphaFoldDB" id="A0A7J8EJG5"/>
<dbReference type="Proteomes" id="UP000593571">
    <property type="component" value="Unassembled WGS sequence"/>
</dbReference>
<keyword evidence="5" id="KW-1185">Reference proteome</keyword>
<comment type="caution">
    <text evidence="4">The sequence shown here is derived from an EMBL/GenBank/DDBJ whole genome shotgun (WGS) entry which is preliminary data.</text>
</comment>
<dbReference type="GO" id="GO:0031429">
    <property type="term" value="C:box H/ACA snoRNP complex"/>
    <property type="evidence" value="ECO:0007669"/>
    <property type="project" value="TreeGrafter"/>
</dbReference>